<comment type="caution">
    <text evidence="1">The sequence shown here is derived from an EMBL/GenBank/DDBJ whole genome shotgun (WGS) entry which is preliminary data.</text>
</comment>
<evidence type="ECO:0000313" key="2">
    <source>
        <dbReference type="Proteomes" id="UP000738517"/>
    </source>
</evidence>
<protein>
    <recommendedName>
        <fullName evidence="3">Peptidase M48 domain-containing protein</fullName>
    </recommendedName>
</protein>
<dbReference type="Proteomes" id="UP000738517">
    <property type="component" value="Unassembled WGS sequence"/>
</dbReference>
<reference evidence="1 2" key="1">
    <citation type="journal article" date="2017" name="Int. J. Syst. Evol. Microbiol.">
        <title>Photobacterium alginatilyticum sp. nov., a marine bacterium isolated from bottom seawater.</title>
        <authorList>
            <person name="Wang X."/>
            <person name="Wang Y."/>
            <person name="Yang X."/>
            <person name="Sun H."/>
            <person name="Li B."/>
            <person name="Zhang X.H."/>
        </authorList>
    </citation>
    <scope>NUCLEOTIDE SEQUENCE [LARGE SCALE GENOMIC DNA]</scope>
    <source>
        <strain evidence="1 2">P03D4</strain>
    </source>
</reference>
<name>A0ABW9YDJ0_9GAMM</name>
<keyword evidence="2" id="KW-1185">Reference proteome</keyword>
<proteinExistence type="predicted"/>
<evidence type="ECO:0000313" key="1">
    <source>
        <dbReference type="EMBL" id="NBI51832.1"/>
    </source>
</evidence>
<sequence>MEKWNLLKAVVIVTTLLSFTFPSLGSSPNSGMKEVKKTTYDMLVDGLHEINSVSTKKEKGIINKINIGVWQNRNPDIVRAFKTAKGQRHIQVSTGYSTVTFMITFAHHMEAALDINNFGEEYTRYVTENYAKNSITHVNQSAWDYAGLSGNNSPWNDKKFVATVYGNHALVLWYVLAHEIAHHVLGHIENPSISLEENRKREQEADDWASKTLIKLGLPPAAAFPALMYWYYMDEFGVENEYQKSHPADLKRIRKMLQYTIDNVDSWNGHSPYFPKVDTKQATNAYKRLLYHVEDLISQQTDFKDDSSKKFEICMEVMFEGCVTACINKYNQPKDKCKDELCTSTKQENVAKLRCEEMLVAN</sequence>
<accession>A0ABW9YDJ0</accession>
<dbReference type="EMBL" id="RSEJ01000003">
    <property type="protein sequence ID" value="NBI51832.1"/>
    <property type="molecule type" value="Genomic_DNA"/>
</dbReference>
<evidence type="ECO:0008006" key="3">
    <source>
        <dbReference type="Google" id="ProtNLM"/>
    </source>
</evidence>
<gene>
    <name evidence="1" type="ORF">EIZ48_04495</name>
</gene>
<organism evidence="1 2">
    <name type="scientific">Photobacterium alginatilyticum</name>
    <dbReference type="NCBI Taxonomy" id="1775171"/>
    <lineage>
        <taxon>Bacteria</taxon>
        <taxon>Pseudomonadati</taxon>
        <taxon>Pseudomonadota</taxon>
        <taxon>Gammaproteobacteria</taxon>
        <taxon>Vibrionales</taxon>
        <taxon>Vibrionaceae</taxon>
        <taxon>Photobacterium</taxon>
    </lineage>
</organism>
<dbReference type="RefSeq" id="WP_160648894.1">
    <property type="nucleotide sequence ID" value="NZ_RSEJ01000003.1"/>
</dbReference>